<dbReference type="GO" id="GO:0004558">
    <property type="term" value="F:alpha-1,4-glucosidase activity"/>
    <property type="evidence" value="ECO:0007669"/>
    <property type="project" value="UniProtKB-EC"/>
</dbReference>
<keyword evidence="8" id="KW-1185">Reference proteome</keyword>
<protein>
    <recommendedName>
        <fullName evidence="3">alpha-glucosidase</fullName>
        <ecNumber evidence="3">3.2.1.20</ecNumber>
    </recommendedName>
</protein>
<dbReference type="AlphaFoldDB" id="A0AAV0VUP3"/>
<evidence type="ECO:0000256" key="5">
    <source>
        <dbReference type="ARBA" id="ARBA00023295"/>
    </source>
</evidence>
<evidence type="ECO:0000256" key="4">
    <source>
        <dbReference type="ARBA" id="ARBA00023180"/>
    </source>
</evidence>
<feature type="domain" description="Glycosyl hydrolase family 13 catalytic" evidence="6">
    <location>
        <begin position="64"/>
        <end position="446"/>
    </location>
</feature>
<dbReference type="InterPro" id="IPR045857">
    <property type="entry name" value="O16G_dom_2"/>
</dbReference>
<comment type="caution">
    <text evidence="7">The sequence shown here is derived from an EMBL/GenBank/DDBJ whole genome shotgun (WGS) entry which is preliminary data.</text>
</comment>
<evidence type="ECO:0000313" key="8">
    <source>
        <dbReference type="Proteomes" id="UP001160148"/>
    </source>
</evidence>
<dbReference type="PANTHER" id="PTHR10357:SF179">
    <property type="entry name" value="NEUTRAL AND BASIC AMINO ACID TRANSPORT PROTEIN RBAT"/>
    <property type="match status" value="1"/>
</dbReference>
<dbReference type="SUPFAM" id="SSF51445">
    <property type="entry name" value="(Trans)glycosidases"/>
    <property type="match status" value="1"/>
</dbReference>
<sequence>MSFFIFLIESNKIFTNVFNFLQNLENEVIEDYMESTSNKLKKYDFLSKKNKTNLEWWQTGIIYEIYPRSFMDSTGNGIGDLRGIIEKIPYLKYLGICAVWLTPIYPSPGRDMGYDITNYRGIDDLMGTMEDFDELMNKLHENGIKIILDIVPNHTSDQHEWFVKSVQSIEPYTDYYVWADAKYVNGTRQVPNNWESVFGDSMWEWNETRQKYYLHQFFKEQPDLNFWNPLVREEIKDMMRFWLDKGVDGFRFDAVEHLYERQDLLDSPLLANGQLQTVNYTQELEEVVYEVYDWRSLLDEYKKKDDQTRFMVTEVYSELKYSMRYYGNKTNLGAHFPYNICLLQLFRRPAKEYVEKLTEWMSKLPSGAWSSWIIGNHDIDERATTRFGLELIDGIHMLQLLLPGTPIVYMGDELGMTDTYLRYDQIYDDKSKSSGRYRETVRTPFQWDSSPQAGFSNKTKTWLPVNPNYVTLNVKFEQNAGRSHLKIFKEIVNLRQMEIFRTGDVQFYEISEYVFAFSRSNKFLKTYFVVINLGSELENINLNKFKKRLSSKLTVKISSLFAEQNNGDVVSAKSFTLRPSAALVLESSFINL</sequence>
<dbReference type="Pfam" id="PF00128">
    <property type="entry name" value="Alpha-amylase"/>
    <property type="match status" value="1"/>
</dbReference>
<dbReference type="PANTHER" id="PTHR10357">
    <property type="entry name" value="ALPHA-AMYLASE FAMILY MEMBER"/>
    <property type="match status" value="1"/>
</dbReference>
<dbReference type="Gene3D" id="3.20.20.80">
    <property type="entry name" value="Glycosidases"/>
    <property type="match status" value="1"/>
</dbReference>
<evidence type="ECO:0000256" key="1">
    <source>
        <dbReference type="ARBA" id="ARBA00001657"/>
    </source>
</evidence>
<dbReference type="Gene3D" id="3.90.400.10">
    <property type="entry name" value="Oligo-1,6-glucosidase, Domain 2"/>
    <property type="match status" value="1"/>
</dbReference>
<evidence type="ECO:0000313" key="7">
    <source>
        <dbReference type="EMBL" id="CAI6347898.1"/>
    </source>
</evidence>
<comment type="similarity">
    <text evidence="2">Belongs to the glycosyl hydrolase 13 family.</text>
</comment>
<dbReference type="FunFam" id="3.90.400.10:FF:000001">
    <property type="entry name" value="Maltase A3, isoform A"/>
    <property type="match status" value="1"/>
</dbReference>
<organism evidence="7 8">
    <name type="scientific">Macrosiphum euphorbiae</name>
    <name type="common">potato aphid</name>
    <dbReference type="NCBI Taxonomy" id="13131"/>
    <lineage>
        <taxon>Eukaryota</taxon>
        <taxon>Metazoa</taxon>
        <taxon>Ecdysozoa</taxon>
        <taxon>Arthropoda</taxon>
        <taxon>Hexapoda</taxon>
        <taxon>Insecta</taxon>
        <taxon>Pterygota</taxon>
        <taxon>Neoptera</taxon>
        <taxon>Paraneoptera</taxon>
        <taxon>Hemiptera</taxon>
        <taxon>Sternorrhyncha</taxon>
        <taxon>Aphidomorpha</taxon>
        <taxon>Aphidoidea</taxon>
        <taxon>Aphididae</taxon>
        <taxon>Macrosiphini</taxon>
        <taxon>Macrosiphum</taxon>
    </lineage>
</organism>
<dbReference type="Proteomes" id="UP001160148">
    <property type="component" value="Unassembled WGS sequence"/>
</dbReference>
<gene>
    <name evidence="7" type="ORF">MEUPH1_LOCUS4627</name>
</gene>
<dbReference type="EMBL" id="CARXXK010000001">
    <property type="protein sequence ID" value="CAI6347898.1"/>
    <property type="molecule type" value="Genomic_DNA"/>
</dbReference>
<keyword evidence="5" id="KW-0378">Hydrolase</keyword>
<evidence type="ECO:0000259" key="6">
    <source>
        <dbReference type="SMART" id="SM00642"/>
    </source>
</evidence>
<dbReference type="EC" id="3.2.1.20" evidence="3"/>
<evidence type="ECO:0000256" key="2">
    <source>
        <dbReference type="ARBA" id="ARBA00008061"/>
    </source>
</evidence>
<reference evidence="7 8" key="1">
    <citation type="submission" date="2023-01" db="EMBL/GenBank/DDBJ databases">
        <authorList>
            <person name="Whitehead M."/>
        </authorList>
    </citation>
    <scope>NUCLEOTIDE SEQUENCE [LARGE SCALE GENOMIC DNA]</scope>
</reference>
<accession>A0AAV0VUP3</accession>
<proteinExistence type="inferred from homology"/>
<dbReference type="InterPro" id="IPR006047">
    <property type="entry name" value="GH13_cat_dom"/>
</dbReference>
<keyword evidence="4" id="KW-0325">Glycoprotein</keyword>
<dbReference type="GO" id="GO:0005975">
    <property type="term" value="P:carbohydrate metabolic process"/>
    <property type="evidence" value="ECO:0007669"/>
    <property type="project" value="InterPro"/>
</dbReference>
<keyword evidence="5" id="KW-0326">Glycosidase</keyword>
<dbReference type="InterPro" id="IPR017853">
    <property type="entry name" value="GH"/>
</dbReference>
<name>A0AAV0VUP3_9HEMI</name>
<dbReference type="InterPro" id="IPR013780">
    <property type="entry name" value="Glyco_hydro_b"/>
</dbReference>
<comment type="catalytic activity">
    <reaction evidence="1">
        <text>Hydrolysis of terminal, non-reducing (1-&gt;4)-linked alpha-D-glucose residues with release of alpha-D-glucose.</text>
        <dbReference type="EC" id="3.2.1.20"/>
    </reaction>
</comment>
<evidence type="ECO:0000256" key="3">
    <source>
        <dbReference type="ARBA" id="ARBA00012741"/>
    </source>
</evidence>
<dbReference type="SMART" id="SM00642">
    <property type="entry name" value="Aamy"/>
    <property type="match status" value="1"/>
</dbReference>
<dbReference type="Gene3D" id="2.60.40.1180">
    <property type="entry name" value="Golgi alpha-mannosidase II"/>
    <property type="match status" value="1"/>
</dbReference>